<dbReference type="GeneTree" id="ENSGT00390000000973"/>
<dbReference type="InterPro" id="IPR029717">
    <property type="entry name" value="FAM193"/>
</dbReference>
<dbReference type="OrthoDB" id="10044608at2759"/>
<dbReference type="AlphaFoldDB" id="A0A8C5M7X4"/>
<sequence>MTRRRNKQGGGRREHAAPQRRPCNGNLPADAPEEDDREMGKAAQPPPAPTSRNYAEMREKLRIRLTKRKEEPNAKPLTPGEQTVDNRDVNELLDFINSNDAKTMTPSNSTSINSSKAAKRARYKLKKREKVLHEVNAQKAQDEYVAIEDMCASASDEALLQWPPLELEQVNSFLTSRLEEIKNTIKDSIRASFSVYDLNLDVNDFPKKAAMLEQKNLLSHSHLNGSSDLPEIDLDLSPLNLGYSKTNAKTPEDTEGATIQPVENGVVKRLSAVPTLSRMIWVQSAKVPVSELNSDLKKAGIVPNERNLTVSERQGSPDPPLAVPPTVLQSAVHPAVASRQRKPRKQYLQVQKRELFSVETVVGKLPSAGSMADDQKLRHLPEMDEVPSEHGSSILIASLPKSAEASGQDMCQRTGGGVETVTYKDICESPQPRKKGKLDDDQCYITMTIDEIFLPKDVDDVYMDEVDREVECFKRFCLESAKQTRQKLVVDWTNFSLKKFLHGSTLKKQMLSPGMPFCERQI</sequence>
<dbReference type="Pfam" id="PF15914">
    <property type="entry name" value="FAM193_C"/>
    <property type="match status" value="1"/>
</dbReference>
<accession>A0A8C5M7X4</accession>
<dbReference type="PANTHER" id="PTHR15109:SF3">
    <property type="entry name" value="PROTEIN FAM193B"/>
    <property type="match status" value="1"/>
</dbReference>
<feature type="domain" description="FAM193 C-terminal" evidence="5">
    <location>
        <begin position="450"/>
        <end position="499"/>
    </location>
</feature>
<dbReference type="PANTHER" id="PTHR15109">
    <property type="entry name" value="AGAP004327-PA"/>
    <property type="match status" value="1"/>
</dbReference>
<dbReference type="Ensembl" id="ENSLLET00000008488.1">
    <property type="protein sequence ID" value="ENSLLEP00000008159.1"/>
    <property type="gene ID" value="ENSLLEG00000005186.1"/>
</dbReference>
<reference evidence="6" key="1">
    <citation type="submission" date="2025-08" db="UniProtKB">
        <authorList>
            <consortium name="Ensembl"/>
        </authorList>
    </citation>
    <scope>IDENTIFICATION</scope>
</reference>
<proteinExistence type="inferred from homology"/>
<feature type="region of interest" description="Disordered" evidence="4">
    <location>
        <begin position="99"/>
        <end position="118"/>
    </location>
</feature>
<evidence type="ECO:0000313" key="6">
    <source>
        <dbReference type="Ensembl" id="ENSLLEP00000008159.1"/>
    </source>
</evidence>
<dbReference type="InterPro" id="IPR031802">
    <property type="entry name" value="FAM193_C"/>
</dbReference>
<evidence type="ECO:0000259" key="5">
    <source>
        <dbReference type="Pfam" id="PF15914"/>
    </source>
</evidence>
<evidence type="ECO:0000256" key="3">
    <source>
        <dbReference type="ARBA" id="ARBA00023054"/>
    </source>
</evidence>
<protein>
    <recommendedName>
        <fullName evidence="5">FAM193 C-terminal domain-containing protein</fullName>
    </recommendedName>
</protein>
<evidence type="ECO:0000256" key="1">
    <source>
        <dbReference type="ARBA" id="ARBA00009689"/>
    </source>
</evidence>
<feature type="compositionally biased region" description="Polar residues" evidence="4">
    <location>
        <begin position="99"/>
        <end position="115"/>
    </location>
</feature>
<keyword evidence="3" id="KW-0175">Coiled coil</keyword>
<keyword evidence="7" id="KW-1185">Reference proteome</keyword>
<feature type="compositionally biased region" description="Basic and acidic residues" evidence="4">
    <location>
        <begin position="55"/>
        <end position="73"/>
    </location>
</feature>
<organism evidence="6 7">
    <name type="scientific">Leptobrachium leishanense</name>
    <name type="common">Leishan spiny toad</name>
    <dbReference type="NCBI Taxonomy" id="445787"/>
    <lineage>
        <taxon>Eukaryota</taxon>
        <taxon>Metazoa</taxon>
        <taxon>Chordata</taxon>
        <taxon>Craniata</taxon>
        <taxon>Vertebrata</taxon>
        <taxon>Euteleostomi</taxon>
        <taxon>Amphibia</taxon>
        <taxon>Batrachia</taxon>
        <taxon>Anura</taxon>
        <taxon>Pelobatoidea</taxon>
        <taxon>Megophryidae</taxon>
        <taxon>Leptobrachium</taxon>
    </lineage>
</organism>
<feature type="region of interest" description="Disordered" evidence="4">
    <location>
        <begin position="1"/>
        <end position="84"/>
    </location>
</feature>
<dbReference type="Proteomes" id="UP000694569">
    <property type="component" value="Unplaced"/>
</dbReference>
<name>A0A8C5M7X4_9ANUR</name>
<evidence type="ECO:0000256" key="2">
    <source>
        <dbReference type="ARBA" id="ARBA00022553"/>
    </source>
</evidence>
<comment type="similarity">
    <text evidence="1">Belongs to the FAM193 family.</text>
</comment>
<evidence type="ECO:0000313" key="7">
    <source>
        <dbReference type="Proteomes" id="UP000694569"/>
    </source>
</evidence>
<keyword evidence="2" id="KW-0597">Phosphoprotein</keyword>
<evidence type="ECO:0000256" key="4">
    <source>
        <dbReference type="SAM" id="MobiDB-lite"/>
    </source>
</evidence>
<reference evidence="6" key="2">
    <citation type="submission" date="2025-09" db="UniProtKB">
        <authorList>
            <consortium name="Ensembl"/>
        </authorList>
    </citation>
    <scope>IDENTIFICATION</scope>
</reference>